<name>A0ABY5M2B9_9ACTN</name>
<accession>A0ABY5M2B9</accession>
<dbReference type="Pfam" id="PF04257">
    <property type="entry name" value="Exonuc_V_gamma"/>
    <property type="match status" value="1"/>
</dbReference>
<comment type="miscellaneous">
    <text evidence="10">In the RecBCD complex, RecB has a slow 3'-5' helicase, an exonuclease activity and loads RecA onto ssDNA, RecD has a fast 5'-3' helicase activity, while RecC stimulates the ATPase and processivity of the RecB helicase and contributes to recognition of the Chi site.</text>
</comment>
<organism evidence="12 13">
    <name type="scientific">Aeromicrobium wangtongii</name>
    <dbReference type="NCBI Taxonomy" id="2969247"/>
    <lineage>
        <taxon>Bacteria</taxon>
        <taxon>Bacillati</taxon>
        <taxon>Actinomycetota</taxon>
        <taxon>Actinomycetes</taxon>
        <taxon>Propionibacteriales</taxon>
        <taxon>Nocardioidaceae</taxon>
        <taxon>Aeromicrobium</taxon>
    </lineage>
</organism>
<dbReference type="InterPro" id="IPR006697">
    <property type="entry name" value="RecC"/>
</dbReference>
<keyword evidence="6 10" id="KW-0269">Exonuclease</keyword>
<dbReference type="Pfam" id="PF17946">
    <property type="entry name" value="RecC_C"/>
    <property type="match status" value="1"/>
</dbReference>
<dbReference type="Gene3D" id="1.10.10.990">
    <property type="match status" value="1"/>
</dbReference>
<protein>
    <recommendedName>
        <fullName evidence="10">RecBCD enzyme subunit RecC</fullName>
    </recommendedName>
    <alternativeName>
        <fullName evidence="10">Exonuclease V subunit RecC</fullName>
        <shortName evidence="10">ExoV subunit RecC</shortName>
    </alternativeName>
    <alternativeName>
        <fullName evidence="10">Helicase/nuclease RecBCD subunit RecC</fullName>
    </alternativeName>
</protein>
<keyword evidence="1 10" id="KW-0540">Nuclease</keyword>
<keyword evidence="2 10" id="KW-0547">Nucleotide-binding</keyword>
<dbReference type="SUPFAM" id="SSF52540">
    <property type="entry name" value="P-loop containing nucleoside triphosphate hydrolases"/>
    <property type="match status" value="2"/>
</dbReference>
<evidence type="ECO:0000313" key="13">
    <source>
        <dbReference type="Proteomes" id="UP001316184"/>
    </source>
</evidence>
<evidence type="ECO:0000256" key="9">
    <source>
        <dbReference type="ARBA" id="ARBA00023204"/>
    </source>
</evidence>
<gene>
    <name evidence="10 12" type="primary">recC</name>
    <name evidence="12" type="ORF">NQV15_10760</name>
</gene>
<dbReference type="Gene3D" id="3.40.50.300">
    <property type="entry name" value="P-loop containing nucleotide triphosphate hydrolases"/>
    <property type="match status" value="2"/>
</dbReference>
<dbReference type="Proteomes" id="UP001316184">
    <property type="component" value="Chromosome"/>
</dbReference>
<evidence type="ECO:0000256" key="1">
    <source>
        <dbReference type="ARBA" id="ARBA00022722"/>
    </source>
</evidence>
<dbReference type="EMBL" id="CP102173">
    <property type="protein sequence ID" value="UUP12335.1"/>
    <property type="molecule type" value="Genomic_DNA"/>
</dbReference>
<evidence type="ECO:0000256" key="4">
    <source>
        <dbReference type="ARBA" id="ARBA00022801"/>
    </source>
</evidence>
<feature type="domain" description="RecC C-terminal" evidence="11">
    <location>
        <begin position="812"/>
        <end position="1036"/>
    </location>
</feature>
<keyword evidence="7 10" id="KW-0067">ATP-binding</keyword>
<keyword evidence="4 10" id="KW-0378">Hydrolase</keyword>
<keyword evidence="9 10" id="KW-0234">DNA repair</keyword>
<dbReference type="PIRSF" id="PIRSF000980">
    <property type="entry name" value="RecC"/>
    <property type="match status" value="1"/>
</dbReference>
<keyword evidence="8 10" id="KW-0238">DNA-binding</keyword>
<dbReference type="PANTHER" id="PTHR30591:SF1">
    <property type="entry name" value="RECBCD ENZYME SUBUNIT RECC"/>
    <property type="match status" value="1"/>
</dbReference>
<dbReference type="InterPro" id="IPR041500">
    <property type="entry name" value="RecC_C"/>
</dbReference>
<dbReference type="RefSeq" id="WP_232399855.1">
    <property type="nucleotide sequence ID" value="NZ_CP102173.1"/>
</dbReference>
<dbReference type="Gene3D" id="3.40.50.10930">
    <property type="match status" value="1"/>
</dbReference>
<comment type="similarity">
    <text evidence="10">Belongs to the RecC family.</text>
</comment>
<dbReference type="InterPro" id="IPR013986">
    <property type="entry name" value="DExx_box_DNA_helicase_dom_sf"/>
</dbReference>
<dbReference type="HAMAP" id="MF_01486">
    <property type="entry name" value="RecC"/>
    <property type="match status" value="1"/>
</dbReference>
<reference evidence="12 13" key="1">
    <citation type="submission" date="2022-08" db="EMBL/GenBank/DDBJ databases">
        <title>novel species in genus Aeromicrobium.</title>
        <authorList>
            <person name="Ye L."/>
        </authorList>
    </citation>
    <scope>NUCLEOTIDE SEQUENCE [LARGE SCALE GENOMIC DNA]</scope>
    <source>
        <strain evidence="13">zg-Y1379</strain>
    </source>
</reference>
<evidence type="ECO:0000256" key="2">
    <source>
        <dbReference type="ARBA" id="ARBA00022741"/>
    </source>
</evidence>
<evidence type="ECO:0000256" key="10">
    <source>
        <dbReference type="HAMAP-Rule" id="MF_01486"/>
    </source>
</evidence>
<evidence type="ECO:0000256" key="5">
    <source>
        <dbReference type="ARBA" id="ARBA00022806"/>
    </source>
</evidence>
<dbReference type="NCBIfam" id="TIGR01450">
    <property type="entry name" value="recC"/>
    <property type="match status" value="1"/>
</dbReference>
<dbReference type="Gene3D" id="1.10.10.160">
    <property type="match status" value="1"/>
</dbReference>
<evidence type="ECO:0000313" key="12">
    <source>
        <dbReference type="EMBL" id="UUP12335.1"/>
    </source>
</evidence>
<dbReference type="GO" id="GO:0008854">
    <property type="term" value="F:exodeoxyribonuclease V activity"/>
    <property type="evidence" value="ECO:0007669"/>
    <property type="project" value="UniProtKB-EC"/>
</dbReference>
<keyword evidence="3 10" id="KW-0227">DNA damage</keyword>
<proteinExistence type="inferred from homology"/>
<keyword evidence="13" id="KW-1185">Reference proteome</keyword>
<dbReference type="InterPro" id="IPR011335">
    <property type="entry name" value="Restrct_endonuc-II-like"/>
</dbReference>
<comment type="function">
    <text evidence="10">A helicase/nuclease that prepares dsDNA breaks (DSB) for recombinational DNA repair. Binds to DSBs and unwinds DNA via a highly rapid and processive ATP-dependent bidirectional helicase activity. Unwinds dsDNA until it encounters a Chi (crossover hotspot instigator) sequence from the 3' direction. Cuts ssDNA a few nucleotides 3' to the Chi site. The properties and activities of the enzyme are changed at Chi. The Chi-altered holoenzyme produces a long 3'-ssDNA overhang and facilitates RecA-binding to the ssDNA for homologous DNA recombination and repair. Holoenzyme degrades any linearized DNA that is unable to undergo homologous recombination. In the holoenzyme this subunit recognizes the wild-type Chi sequence, and when added to isolated RecB increases its ATP-dependent helicase processivity.</text>
</comment>
<evidence type="ECO:0000256" key="8">
    <source>
        <dbReference type="ARBA" id="ARBA00023125"/>
    </source>
</evidence>
<evidence type="ECO:0000256" key="3">
    <source>
        <dbReference type="ARBA" id="ARBA00022763"/>
    </source>
</evidence>
<evidence type="ECO:0000259" key="11">
    <source>
        <dbReference type="Pfam" id="PF17946"/>
    </source>
</evidence>
<dbReference type="PANTHER" id="PTHR30591">
    <property type="entry name" value="RECBCD ENZYME SUBUNIT RECC"/>
    <property type="match status" value="1"/>
</dbReference>
<evidence type="ECO:0000256" key="7">
    <source>
        <dbReference type="ARBA" id="ARBA00022840"/>
    </source>
</evidence>
<keyword evidence="5 10" id="KW-0347">Helicase</keyword>
<evidence type="ECO:0000256" key="6">
    <source>
        <dbReference type="ARBA" id="ARBA00022839"/>
    </source>
</evidence>
<sequence length="1115" mass="121491">MPFHVHRAERADRLVGGLAALLVRPAGDPFDEELVIVPARGIERWLSQQLGHRLGVSAGREDGVCAGVRFTSPRSLMAELLGTKDDDPWDPDRLVWPLLEVIDASLGEPWCRTLARHLGEEHTGVERELRRGRRYGVARRIAGLFSAYAAQRPGILAEWAGFSTGSLSTSSLSTSSRGEGGSRGDLAWQAELYRRLLRRVDAPAPDVRLAATIERLRAEPRAFDLAERISFLGHTRLATTDVLLLDALAAHRDIHLWLPHPSPSLWDALAPAAAAGPVRRADDPAPIDAPNPLLISLGRDSRELQRTLHLAGDVHDEHLPATEQRPDTLLGWLQDDLVGDRSGADGRVHDARDRSIQVHACHGKARQVDVLREVLVGLLEDDPTLEPRDILVMCPDIETYAPLIHAAFGLAGVIDDGHPAHQLRVRLADRGSASTNPLLQVATSLLTLAGSGRLTATEVLDLIAMAPVRHRFGLSDDDLEQIARWVDRSGVRWGLDAVHREPFGLDDLVPNTWQFGVDRVLVGAAVAEQRGRWIKTVLPLDDVSSGDIDLAGRLAEIVDRLRDTIDKMTLEQPVSQWVQTLRHGVLGLASVPYRDEWQVDQLERELARLDDAARGSSTPLRLAEVASLLGDRLGSRPTRANFRTGTLTVCTMVPMRSVPHRVICLLGLDDGEFPRVGAVHGDDVLARDPMTGERDVRSEDRQLFLDAIMAATETLVLTYTGADERTGQSRPPAVPLGELIDQVHRTAAGADVVTHHPLQPFDRRNVIPGALIPDQPFTFDPAALAGAQATAGPVAVTERSFLARPLEPAGDGEIALPDLVAFLAHPVKAFLRQRLDVSVLSEDDPVADDVPIELDALQKWGVGDRILRDALAGADPGAAVQGEYRRGLVPPGELGRRLLDEIRAAVGPLVMNTAALRHGGSRAVDIDVELPDGRRLVGSVDDVYSERLVTVTYSSLAAKHRLRSWVDLLALTAAHPGTPWEAHAVGKHKAGGTHAHIRPVGAAAPQLLADLIALRDAGLREPLPLPLKTSLAYAESSARQPHVTAISVARREWDPRDFRGTMIPGERDDAHHVLIWGQDAPLEDLLDTDDQTSRFATLAHRLWDPLLAAQEVSPL</sequence>
<comment type="subunit">
    <text evidence="10">Heterotrimer of RecB, RecC and RecD. All subunits contribute to DNA-binding.</text>
</comment>
<dbReference type="InterPro" id="IPR027417">
    <property type="entry name" value="P-loop_NTPase"/>
</dbReference>
<dbReference type="SUPFAM" id="SSF52980">
    <property type="entry name" value="Restriction endonuclease-like"/>
    <property type="match status" value="1"/>
</dbReference>